<proteinExistence type="predicted"/>
<dbReference type="PROSITE" id="PS51186">
    <property type="entry name" value="GNAT"/>
    <property type="match status" value="1"/>
</dbReference>
<dbReference type="KEGG" id="pmes:FX988_00521"/>
<dbReference type="InterPro" id="IPR000182">
    <property type="entry name" value="GNAT_dom"/>
</dbReference>
<dbReference type="AlphaFoldDB" id="A0A857JE48"/>
<sequence length="190" mass="21880">MIDVYVRDATEYDFRRVVELNLAEVAHTSAMNMADVARLHSLSAYHRVLVVEESVAGFLLVMGPNSDYINDNYVWFKHHLANYMYIDRIVLDARYQGRQLGSVLYQDLFTWSKAKGVYHVVCEYNLEPLNQPSAKFHQRLGFKQLGYQWLPLNKSSSLAAFDNKKVSVLTHKKVSMQCCDLSHTQVTLPC</sequence>
<evidence type="ECO:0000313" key="3">
    <source>
        <dbReference type="Proteomes" id="UP000464524"/>
    </source>
</evidence>
<dbReference type="Proteomes" id="UP000464524">
    <property type="component" value="Chromosome"/>
</dbReference>
<protein>
    <recommendedName>
        <fullName evidence="1">N-acetyltransferase domain-containing protein</fullName>
    </recommendedName>
</protein>
<gene>
    <name evidence="2" type="ORF">FX988_00521</name>
</gene>
<reference evidence="2 3" key="1">
    <citation type="submission" date="2019-12" db="EMBL/GenBank/DDBJ databases">
        <title>Genome sequencing and assembly of endphytes of Porphyra tenera.</title>
        <authorList>
            <person name="Park J.M."/>
            <person name="Shin R."/>
            <person name="Jo S.H."/>
        </authorList>
    </citation>
    <scope>NUCLEOTIDE SEQUENCE [LARGE SCALE GENOMIC DNA]</scope>
    <source>
        <strain evidence="2 3">GPM4</strain>
    </source>
</reference>
<name>A0A857JE48_9ALTE</name>
<evidence type="ECO:0000259" key="1">
    <source>
        <dbReference type="PROSITE" id="PS51186"/>
    </source>
</evidence>
<dbReference type="GO" id="GO:0016747">
    <property type="term" value="F:acyltransferase activity, transferring groups other than amino-acyl groups"/>
    <property type="evidence" value="ECO:0007669"/>
    <property type="project" value="InterPro"/>
</dbReference>
<feature type="domain" description="N-acetyltransferase" evidence="1">
    <location>
        <begin position="4"/>
        <end position="167"/>
    </location>
</feature>
<evidence type="ECO:0000313" key="2">
    <source>
        <dbReference type="EMBL" id="QHJ10309.1"/>
    </source>
</evidence>
<dbReference type="InterPro" id="IPR016181">
    <property type="entry name" value="Acyl_CoA_acyltransferase"/>
</dbReference>
<organism evidence="2 3">
    <name type="scientific">Paraglaciecola mesophila</name>
    <dbReference type="NCBI Taxonomy" id="197222"/>
    <lineage>
        <taxon>Bacteria</taxon>
        <taxon>Pseudomonadati</taxon>
        <taxon>Pseudomonadota</taxon>
        <taxon>Gammaproteobacteria</taxon>
        <taxon>Alteromonadales</taxon>
        <taxon>Alteromonadaceae</taxon>
        <taxon>Paraglaciecola</taxon>
    </lineage>
</organism>
<dbReference type="EMBL" id="CP047656">
    <property type="protein sequence ID" value="QHJ10309.1"/>
    <property type="molecule type" value="Genomic_DNA"/>
</dbReference>
<dbReference type="RefSeq" id="WP_160178203.1">
    <property type="nucleotide sequence ID" value="NZ_CP047656.1"/>
</dbReference>
<dbReference type="Gene3D" id="3.40.630.30">
    <property type="match status" value="1"/>
</dbReference>
<dbReference type="CDD" id="cd04301">
    <property type="entry name" value="NAT_SF"/>
    <property type="match status" value="1"/>
</dbReference>
<dbReference type="Pfam" id="PF00583">
    <property type="entry name" value="Acetyltransf_1"/>
    <property type="match status" value="1"/>
</dbReference>
<keyword evidence="3" id="KW-1185">Reference proteome</keyword>
<dbReference type="SUPFAM" id="SSF55729">
    <property type="entry name" value="Acyl-CoA N-acyltransferases (Nat)"/>
    <property type="match status" value="1"/>
</dbReference>
<dbReference type="OrthoDB" id="6182349at2"/>
<accession>A0A857JE48</accession>